<name>Q5AT58_EMENI</name>
<dbReference type="STRING" id="227321.Q5AT58"/>
<dbReference type="KEGG" id="ani:ANIA_08522"/>
<protein>
    <submittedName>
        <fullName evidence="3">Hydrolase, putative (AFU_orthologue AFUA_5G09800)</fullName>
    </submittedName>
</protein>
<keyword evidence="4" id="KW-1185">Reference proteome</keyword>
<gene>
    <name evidence="3" type="ORF">ANIA_08522</name>
</gene>
<evidence type="ECO:0000256" key="1">
    <source>
        <dbReference type="ARBA" id="ARBA00022801"/>
    </source>
</evidence>
<dbReference type="OMA" id="KNHTWQC"/>
<dbReference type="VEuPathDB" id="FungiDB:AN8522"/>
<dbReference type="InParanoid" id="Q5AT58"/>
<reference evidence="4" key="2">
    <citation type="journal article" date="2009" name="Fungal Genet. Biol.">
        <title>The 2008 update of the Aspergillus nidulans genome annotation: a community effort.</title>
        <authorList>
            <person name="Wortman J.R."/>
            <person name="Gilsenan J.M."/>
            <person name="Joardar V."/>
            <person name="Deegan J."/>
            <person name="Clutterbuck J."/>
            <person name="Andersen M.R."/>
            <person name="Archer D."/>
            <person name="Bencina M."/>
            <person name="Braus G."/>
            <person name="Coutinho P."/>
            <person name="von Dohren H."/>
            <person name="Doonan J."/>
            <person name="Driessen A.J."/>
            <person name="Durek P."/>
            <person name="Espeso E."/>
            <person name="Fekete E."/>
            <person name="Flipphi M."/>
            <person name="Estrada C.G."/>
            <person name="Geysens S."/>
            <person name="Goldman G."/>
            <person name="de Groot P.W."/>
            <person name="Hansen K."/>
            <person name="Harris S.D."/>
            <person name="Heinekamp T."/>
            <person name="Helmstaedt K."/>
            <person name="Henrissat B."/>
            <person name="Hofmann G."/>
            <person name="Homan T."/>
            <person name="Horio T."/>
            <person name="Horiuchi H."/>
            <person name="James S."/>
            <person name="Jones M."/>
            <person name="Karaffa L."/>
            <person name="Karanyi Z."/>
            <person name="Kato M."/>
            <person name="Keller N."/>
            <person name="Kelly D.E."/>
            <person name="Kiel J.A."/>
            <person name="Kim J.M."/>
            <person name="van der Klei I.J."/>
            <person name="Klis F.M."/>
            <person name="Kovalchuk A."/>
            <person name="Krasevec N."/>
            <person name="Kubicek C.P."/>
            <person name="Liu B."/>
            <person name="Maccabe A."/>
            <person name="Meyer V."/>
            <person name="Mirabito P."/>
            <person name="Miskei M."/>
            <person name="Mos M."/>
            <person name="Mullins J."/>
            <person name="Nelson D.R."/>
            <person name="Nielsen J."/>
            <person name="Oakley B.R."/>
            <person name="Osmani S.A."/>
            <person name="Pakula T."/>
            <person name="Paszewski A."/>
            <person name="Paulsen I."/>
            <person name="Pilsyk S."/>
            <person name="Pocsi I."/>
            <person name="Punt P.J."/>
            <person name="Ram A.F."/>
            <person name="Ren Q."/>
            <person name="Robellet X."/>
            <person name="Robson G."/>
            <person name="Seiboth B."/>
            <person name="van Solingen P."/>
            <person name="Specht T."/>
            <person name="Sun J."/>
            <person name="Taheri-Talesh N."/>
            <person name="Takeshita N."/>
            <person name="Ussery D."/>
            <person name="vanKuyk P.A."/>
            <person name="Visser H."/>
            <person name="van de Vondervoort P.J."/>
            <person name="de Vries R.P."/>
            <person name="Walton J."/>
            <person name="Xiang X."/>
            <person name="Xiong Y."/>
            <person name="Zeng A.P."/>
            <person name="Brandt B.W."/>
            <person name="Cornell M.J."/>
            <person name="van den Hondel C.A."/>
            <person name="Visser J."/>
            <person name="Oliver S.G."/>
            <person name="Turner G."/>
        </authorList>
    </citation>
    <scope>GENOME REANNOTATION</scope>
    <source>
        <strain evidence="4">FGSC A4 / ATCC 38163 / CBS 112.46 / NRRL 194 / M139</strain>
    </source>
</reference>
<dbReference type="OrthoDB" id="2152029at2759"/>
<dbReference type="GeneID" id="2868656"/>
<dbReference type="InterPro" id="IPR050300">
    <property type="entry name" value="GDXG_lipolytic_enzyme"/>
</dbReference>
<dbReference type="SUPFAM" id="SSF53474">
    <property type="entry name" value="alpha/beta-Hydrolases"/>
    <property type="match status" value="1"/>
</dbReference>
<dbReference type="AlphaFoldDB" id="Q5AT58"/>
<sequence>MGPILEPNPDLPVTILDLIQTSFTLCFRVPWVIGTTLLRRWLPWNQTYKPPPVREHLFRHVMTCIGNHVPLSVWQWYTASDTSGSSLKHSTRYGHLTHLFEPVRTPKFCGYWICRGMSEEAVHPRNADLVVFHAHGGGYVTGHPSAGAPEHVLLAETLQQHNITTAIFSLDYTLSPRGVFPKQRDEALAAYDWLCGDMGVDPSKVVVIGDSAGAHLILSLLVGLFERRRRSVDENGRDLRPAAAVLVSPWTNLHTSHPRVLDLHWEERLFKRSLDTYCKWLLRDVTPELDVLYGNFALGREARGSWADILPARTWVTAGSEELVFLYDIEDFVMQAKVDTADVVLDVATGKDHAWQCAEAFTQHSRLLALPRDEQFPSDLMVGYRELAMNILKVIRAEPSG</sequence>
<proteinExistence type="predicted"/>
<dbReference type="eggNOG" id="KOG1515">
    <property type="taxonomic scope" value="Eukaryota"/>
</dbReference>
<evidence type="ECO:0000313" key="3">
    <source>
        <dbReference type="EMBL" id="CBF80722.1"/>
    </source>
</evidence>
<dbReference type="GO" id="GO:0016787">
    <property type="term" value="F:hydrolase activity"/>
    <property type="evidence" value="ECO:0007669"/>
    <property type="project" value="UniProtKB-KW"/>
</dbReference>
<dbReference type="InterPro" id="IPR029058">
    <property type="entry name" value="AB_hydrolase_fold"/>
</dbReference>
<dbReference type="HOGENOM" id="CLU_012494_11_0_1"/>
<dbReference type="InterPro" id="IPR013094">
    <property type="entry name" value="AB_hydrolase_3"/>
</dbReference>
<keyword evidence="1 3" id="KW-0378">Hydrolase</keyword>
<dbReference type="Proteomes" id="UP000000560">
    <property type="component" value="Chromosome V"/>
</dbReference>
<dbReference type="ESTHER" id="emeni-q5at58">
    <property type="family name" value="Hormone-sensitive_lipase_like"/>
</dbReference>
<dbReference type="PANTHER" id="PTHR48081:SF11">
    <property type="entry name" value="ALPHA_BETA HYDROLASE FOLD-3 DOMAIN-CONTAINING PROTEIN-RELATED"/>
    <property type="match status" value="1"/>
</dbReference>
<dbReference type="PANTHER" id="PTHR48081">
    <property type="entry name" value="AB HYDROLASE SUPERFAMILY PROTEIN C4A8.06C"/>
    <property type="match status" value="1"/>
</dbReference>
<feature type="domain" description="Alpha/beta hydrolase fold-3" evidence="2">
    <location>
        <begin position="131"/>
        <end position="355"/>
    </location>
</feature>
<dbReference type="EMBL" id="BN001305">
    <property type="protein sequence ID" value="CBF80722.1"/>
    <property type="molecule type" value="Genomic_DNA"/>
</dbReference>
<evidence type="ECO:0000313" key="4">
    <source>
        <dbReference type="Proteomes" id="UP000000560"/>
    </source>
</evidence>
<accession>Q5AT58</accession>
<organism evidence="3 4">
    <name type="scientific">Emericella nidulans (strain FGSC A4 / ATCC 38163 / CBS 112.46 / NRRL 194 / M139)</name>
    <name type="common">Aspergillus nidulans</name>
    <dbReference type="NCBI Taxonomy" id="227321"/>
    <lineage>
        <taxon>Eukaryota</taxon>
        <taxon>Fungi</taxon>
        <taxon>Dikarya</taxon>
        <taxon>Ascomycota</taxon>
        <taxon>Pezizomycotina</taxon>
        <taxon>Eurotiomycetes</taxon>
        <taxon>Eurotiomycetidae</taxon>
        <taxon>Eurotiales</taxon>
        <taxon>Aspergillaceae</taxon>
        <taxon>Aspergillus</taxon>
        <taxon>Aspergillus subgen. Nidulantes</taxon>
    </lineage>
</organism>
<reference evidence="4" key="1">
    <citation type="journal article" date="2005" name="Nature">
        <title>Sequencing of Aspergillus nidulans and comparative analysis with A. fumigatus and A. oryzae.</title>
        <authorList>
            <person name="Galagan J.E."/>
            <person name="Calvo S.E."/>
            <person name="Cuomo C."/>
            <person name="Ma L.J."/>
            <person name="Wortman J.R."/>
            <person name="Batzoglou S."/>
            <person name="Lee S.I."/>
            <person name="Basturkmen M."/>
            <person name="Spevak C.C."/>
            <person name="Clutterbuck J."/>
            <person name="Kapitonov V."/>
            <person name="Jurka J."/>
            <person name="Scazzocchio C."/>
            <person name="Farman M."/>
            <person name="Butler J."/>
            <person name="Purcell S."/>
            <person name="Harris S."/>
            <person name="Braus G.H."/>
            <person name="Draht O."/>
            <person name="Busch S."/>
            <person name="D'Enfert C."/>
            <person name="Bouchier C."/>
            <person name="Goldman G.H."/>
            <person name="Bell-Pedersen D."/>
            <person name="Griffiths-Jones S."/>
            <person name="Doonan J.H."/>
            <person name="Yu J."/>
            <person name="Vienken K."/>
            <person name="Pain A."/>
            <person name="Freitag M."/>
            <person name="Selker E.U."/>
            <person name="Archer D.B."/>
            <person name="Penalva M.A."/>
            <person name="Oakley B.R."/>
            <person name="Momany M."/>
            <person name="Tanaka T."/>
            <person name="Kumagai T."/>
            <person name="Asai K."/>
            <person name="Machida M."/>
            <person name="Nierman W.C."/>
            <person name="Denning D.W."/>
            <person name="Caddick M."/>
            <person name="Hynes M."/>
            <person name="Paoletti M."/>
            <person name="Fischer R."/>
            <person name="Miller B."/>
            <person name="Dyer P."/>
            <person name="Sachs M.S."/>
            <person name="Osmani S.A."/>
            <person name="Birren B.W."/>
        </authorList>
    </citation>
    <scope>NUCLEOTIDE SEQUENCE [LARGE SCALE GENOMIC DNA]</scope>
    <source>
        <strain evidence="4">FGSC A4 / ATCC 38163 / CBS 112.46 / NRRL 194 / M139</strain>
    </source>
</reference>
<dbReference type="Gene3D" id="3.40.50.1820">
    <property type="entry name" value="alpha/beta hydrolase"/>
    <property type="match status" value="1"/>
</dbReference>
<dbReference type="RefSeq" id="XP_681791.1">
    <property type="nucleotide sequence ID" value="XM_676699.1"/>
</dbReference>
<accession>C8VEN8</accession>
<dbReference type="Pfam" id="PF07859">
    <property type="entry name" value="Abhydrolase_3"/>
    <property type="match status" value="1"/>
</dbReference>
<evidence type="ECO:0000259" key="2">
    <source>
        <dbReference type="Pfam" id="PF07859"/>
    </source>
</evidence>